<dbReference type="AlphaFoldDB" id="A0A8H8CHD9"/>
<organism evidence="2">
    <name type="scientific">Psilocybe cubensis</name>
    <name type="common">Psychedelic mushroom</name>
    <name type="synonym">Stropharia cubensis</name>
    <dbReference type="NCBI Taxonomy" id="181762"/>
    <lineage>
        <taxon>Eukaryota</taxon>
        <taxon>Fungi</taxon>
        <taxon>Dikarya</taxon>
        <taxon>Basidiomycota</taxon>
        <taxon>Agaricomycotina</taxon>
        <taxon>Agaricomycetes</taxon>
        <taxon>Agaricomycetidae</taxon>
        <taxon>Agaricales</taxon>
        <taxon>Agaricineae</taxon>
        <taxon>Strophariaceae</taxon>
        <taxon>Psilocybe</taxon>
    </lineage>
</organism>
<evidence type="ECO:0000256" key="1">
    <source>
        <dbReference type="SAM" id="MobiDB-lite"/>
    </source>
</evidence>
<accession>A0A8H8CHD9</accession>
<protein>
    <submittedName>
        <fullName evidence="2">Uncharacterized protein</fullName>
    </submittedName>
</protein>
<comment type="caution">
    <text evidence="2">The sequence shown here is derived from an EMBL/GenBank/DDBJ whole genome shotgun (WGS) entry which is preliminary data.</text>
</comment>
<gene>
    <name evidence="2" type="ORF">JR316_009791</name>
</gene>
<reference evidence="2" key="1">
    <citation type="submission" date="2021-02" db="EMBL/GenBank/DDBJ databases">
        <title>Psilocybe cubensis genome.</title>
        <authorList>
            <person name="Mckernan K.J."/>
            <person name="Crawford S."/>
            <person name="Trippe A."/>
            <person name="Kane L.T."/>
            <person name="Mclaughlin S."/>
        </authorList>
    </citation>
    <scope>NUCLEOTIDE SEQUENCE [LARGE SCALE GENOMIC DNA]</scope>
    <source>
        <strain evidence="2">MGC-MH-2018</strain>
    </source>
</reference>
<evidence type="ECO:0000313" key="2">
    <source>
        <dbReference type="EMBL" id="KAG5165095.1"/>
    </source>
</evidence>
<name>A0A8H8CHD9_PSICU</name>
<dbReference type="OrthoDB" id="3227715at2759"/>
<feature type="region of interest" description="Disordered" evidence="1">
    <location>
        <begin position="1"/>
        <end position="50"/>
    </location>
</feature>
<feature type="region of interest" description="Disordered" evidence="1">
    <location>
        <begin position="207"/>
        <end position="238"/>
    </location>
</feature>
<sequence>MSNALPLPSGPHPTHVHHTPYADPVVRPPSPASSVGTTYPADQTSFSDSEAQISQPAFERKHMMEIELHLPRKEEMRADKDPLVDLNALLPMSMGGGAVGGRPVRLGERKLDPSEERVLVDKILSSLRSEIAKLEEDSQFEEILRRGSKAALEEQPSTNNVDLLMRSMMAMGPSFGLTTGISDSSLGLGQTQAQRVAPVMTDGPWNNFGGTLATPAPDSFLSGTTAGKRSRNGTSRKL</sequence>
<feature type="compositionally biased region" description="Basic residues" evidence="1">
    <location>
        <begin position="228"/>
        <end position="238"/>
    </location>
</feature>
<dbReference type="EMBL" id="JAFIQS010000010">
    <property type="protein sequence ID" value="KAG5165095.1"/>
    <property type="molecule type" value="Genomic_DNA"/>
</dbReference>
<proteinExistence type="predicted"/>
<feature type="compositionally biased region" description="Polar residues" evidence="1">
    <location>
        <begin position="36"/>
        <end position="50"/>
    </location>
</feature>